<accession>E0S490</accession>
<geneLocation type="plasmid" evidence="1 2">
    <name>pCY360</name>
</geneLocation>
<keyword evidence="2" id="KW-1185">Reference proteome</keyword>
<gene>
    <name evidence="1" type="ordered locus">bpr_II285</name>
</gene>
<sequence>MSKIVDFNTRNTEDLELTEYEKQVMREIADDDRELGAHSLDVLRRQNRDEIRVKNGLDRKEAPAALFREAIQAAYEE</sequence>
<protein>
    <submittedName>
        <fullName evidence="1">Uncharacterized protein</fullName>
    </submittedName>
</protein>
<keyword evidence="1" id="KW-0614">Plasmid</keyword>
<dbReference type="Proteomes" id="UP000001299">
    <property type="component" value="Plasmid pCY360"/>
</dbReference>
<name>E0S490_BUTPB</name>
<evidence type="ECO:0000313" key="1">
    <source>
        <dbReference type="EMBL" id="ADL36222.1"/>
    </source>
</evidence>
<organism evidence="1 2">
    <name type="scientific">Butyrivibrio proteoclasticus (strain ATCC 51982 / DSM 14932 / B316)</name>
    <name type="common">Clostridium proteoclasticum</name>
    <dbReference type="NCBI Taxonomy" id="515622"/>
    <lineage>
        <taxon>Bacteria</taxon>
        <taxon>Bacillati</taxon>
        <taxon>Bacillota</taxon>
        <taxon>Clostridia</taxon>
        <taxon>Lachnospirales</taxon>
        <taxon>Lachnospiraceae</taxon>
        <taxon>Butyrivibrio</taxon>
    </lineage>
</organism>
<dbReference type="KEGG" id="bpb:bpr_II285"/>
<dbReference type="HOGENOM" id="CLU_2631491_0_0_9"/>
<proteinExistence type="predicted"/>
<dbReference type="EMBL" id="CP001812">
    <property type="protein sequence ID" value="ADL36222.1"/>
    <property type="molecule type" value="Genomic_DNA"/>
</dbReference>
<dbReference type="RefSeq" id="WP_013282871.1">
    <property type="nucleotide sequence ID" value="NC_014389.1"/>
</dbReference>
<evidence type="ECO:0000313" key="2">
    <source>
        <dbReference type="Proteomes" id="UP000001299"/>
    </source>
</evidence>
<reference evidence="1 2" key="1">
    <citation type="journal article" date="2010" name="PLoS ONE">
        <title>The glycobiome of the rumen bacterium Butyrivibrio proteoclasticus B316(T) highlights adaptation to a polysaccharide-rich environment.</title>
        <authorList>
            <person name="Kelly W.J."/>
            <person name="Leahy S.C."/>
            <person name="Altermann E."/>
            <person name="Yeoman C.J."/>
            <person name="Dunne J.C."/>
            <person name="Kong Z."/>
            <person name="Pacheco D.M."/>
            <person name="Li D."/>
            <person name="Noel S.J."/>
            <person name="Moon C.D."/>
            <person name="Cookson A.L."/>
            <person name="Attwood G.T."/>
        </authorList>
    </citation>
    <scope>NUCLEOTIDE SEQUENCE [LARGE SCALE GENOMIC DNA]</scope>
    <source>
        <strain evidence="2">ATCC 51982 / DSM 14932 / B316</strain>
        <plasmid evidence="2">Plasmid pCY360</plasmid>
    </source>
</reference>
<dbReference type="AlphaFoldDB" id="E0S490"/>